<dbReference type="Proteomes" id="UP001620645">
    <property type="component" value="Unassembled WGS sequence"/>
</dbReference>
<dbReference type="Gene3D" id="3.30.710.10">
    <property type="entry name" value="Potassium Channel Kv1.1, Chain A"/>
    <property type="match status" value="1"/>
</dbReference>
<evidence type="ECO:0008006" key="3">
    <source>
        <dbReference type="Google" id="ProtNLM"/>
    </source>
</evidence>
<accession>A0ABD2I1X8</accession>
<comment type="caution">
    <text evidence="1">The sequence shown here is derived from an EMBL/GenBank/DDBJ whole genome shotgun (WGS) entry which is preliminary data.</text>
</comment>
<dbReference type="SUPFAM" id="SSF54695">
    <property type="entry name" value="POZ domain"/>
    <property type="match status" value="1"/>
</dbReference>
<reference evidence="1 2" key="1">
    <citation type="submission" date="2024-10" db="EMBL/GenBank/DDBJ databases">
        <authorList>
            <person name="Kim D."/>
        </authorList>
    </citation>
    <scope>NUCLEOTIDE SEQUENCE [LARGE SCALE GENOMIC DNA]</scope>
    <source>
        <strain evidence="1">Taebaek</strain>
    </source>
</reference>
<proteinExistence type="predicted"/>
<dbReference type="InterPro" id="IPR011333">
    <property type="entry name" value="SKP1/BTB/POZ_sf"/>
</dbReference>
<name>A0ABD2I1X8_HETSC</name>
<sequence length="111" mass="13045">MDQFMEFLEAICGHFLPNPKNVLMLLKLADYFQVTALKSRCETHLINCVEIPLIDRFLLIERFGLDNFKYYFLDFDVNKLRAFFNANHEQFLPVISKEFLYALSVRGMAGL</sequence>
<dbReference type="EMBL" id="JBICCN010000417">
    <property type="protein sequence ID" value="KAL3070148.1"/>
    <property type="molecule type" value="Genomic_DNA"/>
</dbReference>
<gene>
    <name evidence="1" type="ORF">niasHS_016857</name>
</gene>
<protein>
    <recommendedName>
        <fullName evidence="3">BTB domain-containing protein</fullName>
    </recommendedName>
</protein>
<dbReference type="AlphaFoldDB" id="A0ABD2I1X8"/>
<evidence type="ECO:0000313" key="1">
    <source>
        <dbReference type="EMBL" id="KAL3070148.1"/>
    </source>
</evidence>
<organism evidence="1 2">
    <name type="scientific">Heterodera schachtii</name>
    <name type="common">Sugarbeet cyst nematode worm</name>
    <name type="synonym">Tylenchus schachtii</name>
    <dbReference type="NCBI Taxonomy" id="97005"/>
    <lineage>
        <taxon>Eukaryota</taxon>
        <taxon>Metazoa</taxon>
        <taxon>Ecdysozoa</taxon>
        <taxon>Nematoda</taxon>
        <taxon>Chromadorea</taxon>
        <taxon>Rhabditida</taxon>
        <taxon>Tylenchina</taxon>
        <taxon>Tylenchomorpha</taxon>
        <taxon>Tylenchoidea</taxon>
        <taxon>Heteroderidae</taxon>
        <taxon>Heteroderinae</taxon>
        <taxon>Heterodera</taxon>
    </lineage>
</organism>
<keyword evidence="2" id="KW-1185">Reference proteome</keyword>
<evidence type="ECO:0000313" key="2">
    <source>
        <dbReference type="Proteomes" id="UP001620645"/>
    </source>
</evidence>